<reference evidence="8" key="1">
    <citation type="submission" date="2017-02" db="EMBL/GenBank/DDBJ databases">
        <title>Delving into the versatile metabolic prowess of the omnipresent phylum Bacteroidetes.</title>
        <authorList>
            <person name="Nobu M.K."/>
            <person name="Mei R."/>
            <person name="Narihiro T."/>
            <person name="Kuroda K."/>
            <person name="Liu W.-T."/>
        </authorList>
    </citation>
    <scope>NUCLEOTIDE SEQUENCE</scope>
    <source>
        <strain evidence="8">ADurb.Bin417</strain>
    </source>
</reference>
<dbReference type="Pfam" id="PF00829">
    <property type="entry name" value="Ribosomal_L21p"/>
    <property type="match status" value="1"/>
</dbReference>
<dbReference type="PANTHER" id="PTHR21349">
    <property type="entry name" value="50S RIBOSOMAL PROTEIN L21"/>
    <property type="match status" value="1"/>
</dbReference>
<keyword evidence="5 6" id="KW-0687">Ribonucleoprotein</keyword>
<dbReference type="GO" id="GO:0005840">
    <property type="term" value="C:ribosome"/>
    <property type="evidence" value="ECO:0007669"/>
    <property type="project" value="UniProtKB-KW"/>
</dbReference>
<dbReference type="GO" id="GO:0006412">
    <property type="term" value="P:translation"/>
    <property type="evidence" value="ECO:0007669"/>
    <property type="project" value="UniProtKB-UniRule"/>
</dbReference>
<sequence length="108" mass="11917">MFAIIETGGKQYQVTPGARLKVEKLAGAAGEKVVFKRVLLFSTDDGAVLTGADRLSEVKVKGRILEQGKARKVVVFKRKPKTDYNKLQGHRQGYTLVEIEEISKGKKA</sequence>
<comment type="subunit">
    <text evidence="6">Part of the 50S ribosomal subunit. Contacts protein L20.</text>
</comment>
<evidence type="ECO:0000256" key="7">
    <source>
        <dbReference type="RuleBase" id="RU000562"/>
    </source>
</evidence>
<evidence type="ECO:0000256" key="4">
    <source>
        <dbReference type="ARBA" id="ARBA00022980"/>
    </source>
</evidence>
<keyword evidence="2 6" id="KW-0699">rRNA-binding</keyword>
<dbReference type="InterPro" id="IPR036164">
    <property type="entry name" value="bL21-like_sf"/>
</dbReference>
<comment type="similarity">
    <text evidence="1 6 7">Belongs to the bacterial ribosomal protein bL21 family.</text>
</comment>
<dbReference type="EMBL" id="MWAK01000201">
    <property type="protein sequence ID" value="OPZ91116.1"/>
    <property type="molecule type" value="Genomic_DNA"/>
</dbReference>
<comment type="caution">
    <text evidence="8">The sequence shown here is derived from an EMBL/GenBank/DDBJ whole genome shotgun (WGS) entry which is preliminary data.</text>
</comment>
<dbReference type="GO" id="GO:0019843">
    <property type="term" value="F:rRNA binding"/>
    <property type="evidence" value="ECO:0007669"/>
    <property type="project" value="UniProtKB-UniRule"/>
</dbReference>
<dbReference type="NCBIfam" id="TIGR00061">
    <property type="entry name" value="L21"/>
    <property type="match status" value="1"/>
</dbReference>
<dbReference type="HAMAP" id="MF_01363">
    <property type="entry name" value="Ribosomal_bL21"/>
    <property type="match status" value="1"/>
</dbReference>
<evidence type="ECO:0000256" key="5">
    <source>
        <dbReference type="ARBA" id="ARBA00023274"/>
    </source>
</evidence>
<evidence type="ECO:0000256" key="6">
    <source>
        <dbReference type="HAMAP-Rule" id="MF_01363"/>
    </source>
</evidence>
<organism evidence="8">
    <name type="scientific">candidate division TA06 bacterium ADurb.Bin417</name>
    <dbReference type="NCBI Taxonomy" id="1852828"/>
    <lineage>
        <taxon>Bacteria</taxon>
        <taxon>Bacteria division TA06</taxon>
    </lineage>
</organism>
<dbReference type="Proteomes" id="UP000485484">
    <property type="component" value="Unassembled WGS sequence"/>
</dbReference>
<dbReference type="GO" id="GO:0003735">
    <property type="term" value="F:structural constituent of ribosome"/>
    <property type="evidence" value="ECO:0007669"/>
    <property type="project" value="InterPro"/>
</dbReference>
<gene>
    <name evidence="6 8" type="primary">rplU</name>
    <name evidence="8" type="ORF">BWY73_01173</name>
</gene>
<dbReference type="SUPFAM" id="SSF141091">
    <property type="entry name" value="L21p-like"/>
    <property type="match status" value="1"/>
</dbReference>
<comment type="function">
    <text evidence="6 7">This protein binds to 23S rRNA in the presence of protein L20.</text>
</comment>
<dbReference type="InterPro" id="IPR028909">
    <property type="entry name" value="bL21-like"/>
</dbReference>
<name>A0A1V5MD55_UNCT6</name>
<dbReference type="PROSITE" id="PS01169">
    <property type="entry name" value="RIBOSOMAL_L21"/>
    <property type="match status" value="1"/>
</dbReference>
<evidence type="ECO:0000256" key="3">
    <source>
        <dbReference type="ARBA" id="ARBA00022884"/>
    </source>
</evidence>
<dbReference type="GO" id="GO:0005737">
    <property type="term" value="C:cytoplasm"/>
    <property type="evidence" value="ECO:0007669"/>
    <property type="project" value="UniProtKB-ARBA"/>
</dbReference>
<evidence type="ECO:0000256" key="2">
    <source>
        <dbReference type="ARBA" id="ARBA00022730"/>
    </source>
</evidence>
<accession>A0A1V5MD55</accession>
<dbReference type="InterPro" id="IPR001787">
    <property type="entry name" value="Ribosomal_bL21"/>
</dbReference>
<proteinExistence type="inferred from homology"/>
<dbReference type="InterPro" id="IPR018258">
    <property type="entry name" value="Ribosomal_bL21_CS"/>
</dbReference>
<keyword evidence="3 6" id="KW-0694">RNA-binding</keyword>
<dbReference type="PANTHER" id="PTHR21349:SF0">
    <property type="entry name" value="LARGE RIBOSOMAL SUBUNIT PROTEIN BL21M"/>
    <property type="match status" value="1"/>
</dbReference>
<dbReference type="AlphaFoldDB" id="A0A1V5MD55"/>
<evidence type="ECO:0000313" key="8">
    <source>
        <dbReference type="EMBL" id="OPZ91116.1"/>
    </source>
</evidence>
<protein>
    <recommendedName>
        <fullName evidence="6">Large ribosomal subunit protein bL21</fullName>
    </recommendedName>
</protein>
<keyword evidence="4 6" id="KW-0689">Ribosomal protein</keyword>
<dbReference type="GO" id="GO:1990904">
    <property type="term" value="C:ribonucleoprotein complex"/>
    <property type="evidence" value="ECO:0007669"/>
    <property type="project" value="UniProtKB-KW"/>
</dbReference>
<evidence type="ECO:0000256" key="1">
    <source>
        <dbReference type="ARBA" id="ARBA00008563"/>
    </source>
</evidence>